<comment type="similarity">
    <text evidence="1">Belongs to the tpcK family.</text>
</comment>
<evidence type="ECO:0000256" key="1">
    <source>
        <dbReference type="ARBA" id="ARBA00005986"/>
    </source>
</evidence>
<accession>A0A1B8GNL8</accession>
<feature type="domain" description="EthD" evidence="2">
    <location>
        <begin position="30"/>
        <end position="120"/>
    </location>
</feature>
<proteinExistence type="inferred from homology"/>
<dbReference type="InterPro" id="IPR009799">
    <property type="entry name" value="EthD_dom"/>
</dbReference>
<evidence type="ECO:0000313" key="4">
    <source>
        <dbReference type="Proteomes" id="UP000091956"/>
    </source>
</evidence>
<sequence length="145" mass="16458">MVASANAPLNVLPRPTNRLIRISFFFTKIPSMSQSQFESHWRDTHGRLAIATKAFREAQIQQYTQIHNDKSLTKKAAELGLPLVEFEWDACSEMYVKSWEDYLVFATSDEARDILGPDGALIIHPGKGVRIMVSRVDPMYIKSAM</sequence>
<evidence type="ECO:0000259" key="2">
    <source>
        <dbReference type="Pfam" id="PF07110"/>
    </source>
</evidence>
<dbReference type="STRING" id="342668.A0A1B8GNL8"/>
<dbReference type="RefSeq" id="XP_018131158.1">
    <property type="nucleotide sequence ID" value="XM_018273817.1"/>
</dbReference>
<dbReference type="Gene3D" id="3.30.70.100">
    <property type="match status" value="1"/>
</dbReference>
<dbReference type="OrthoDB" id="3454835at2759"/>
<dbReference type="GeneID" id="28837728"/>
<organism evidence="3 4">
    <name type="scientific">Pseudogymnoascus verrucosus</name>
    <dbReference type="NCBI Taxonomy" id="342668"/>
    <lineage>
        <taxon>Eukaryota</taxon>
        <taxon>Fungi</taxon>
        <taxon>Dikarya</taxon>
        <taxon>Ascomycota</taxon>
        <taxon>Pezizomycotina</taxon>
        <taxon>Leotiomycetes</taxon>
        <taxon>Thelebolales</taxon>
        <taxon>Thelebolaceae</taxon>
        <taxon>Pseudogymnoascus</taxon>
    </lineage>
</organism>
<dbReference type="InterPro" id="IPR011008">
    <property type="entry name" value="Dimeric_a/b-barrel"/>
</dbReference>
<dbReference type="SUPFAM" id="SSF54909">
    <property type="entry name" value="Dimeric alpha+beta barrel"/>
    <property type="match status" value="1"/>
</dbReference>
<protein>
    <recommendedName>
        <fullName evidence="2">EthD domain-containing protein</fullName>
    </recommendedName>
</protein>
<dbReference type="Pfam" id="PF07110">
    <property type="entry name" value="EthD"/>
    <property type="match status" value="1"/>
</dbReference>
<gene>
    <name evidence="3" type="ORF">VE01_04342</name>
</gene>
<dbReference type="GO" id="GO:0016491">
    <property type="term" value="F:oxidoreductase activity"/>
    <property type="evidence" value="ECO:0007669"/>
    <property type="project" value="InterPro"/>
</dbReference>
<evidence type="ECO:0000313" key="3">
    <source>
        <dbReference type="EMBL" id="OBT97425.1"/>
    </source>
</evidence>
<dbReference type="AlphaFoldDB" id="A0A1B8GNL8"/>
<dbReference type="EMBL" id="KV460222">
    <property type="protein sequence ID" value="OBT97425.1"/>
    <property type="molecule type" value="Genomic_DNA"/>
</dbReference>
<name>A0A1B8GNL8_9PEZI</name>
<dbReference type="Proteomes" id="UP000091956">
    <property type="component" value="Unassembled WGS sequence"/>
</dbReference>
<reference evidence="4" key="2">
    <citation type="journal article" date="2018" name="Nat. Commun.">
        <title>Extreme sensitivity to ultraviolet light in the fungal pathogen causing white-nose syndrome of bats.</title>
        <authorList>
            <person name="Palmer J.M."/>
            <person name="Drees K.P."/>
            <person name="Foster J.T."/>
            <person name="Lindner D.L."/>
        </authorList>
    </citation>
    <scope>NUCLEOTIDE SEQUENCE [LARGE SCALE GENOMIC DNA]</scope>
    <source>
        <strain evidence="4">UAMH 10579</strain>
    </source>
</reference>
<reference evidence="3 4" key="1">
    <citation type="submission" date="2016-03" db="EMBL/GenBank/DDBJ databases">
        <title>Comparative genomics of Pseudogymnoascus destructans, the fungus causing white-nose syndrome of bats.</title>
        <authorList>
            <person name="Palmer J.M."/>
            <person name="Drees K.P."/>
            <person name="Foster J.T."/>
            <person name="Lindner D.L."/>
        </authorList>
    </citation>
    <scope>NUCLEOTIDE SEQUENCE [LARGE SCALE GENOMIC DNA]</scope>
    <source>
        <strain evidence="3 4">UAMH 10579</strain>
    </source>
</reference>
<keyword evidence="4" id="KW-1185">Reference proteome</keyword>